<name>A0A6M6A3H1_KLEPN</name>
<proteinExistence type="predicted"/>
<evidence type="ECO:0000313" key="2">
    <source>
        <dbReference type="EMBL" id="QJX13553.1"/>
    </source>
</evidence>
<organism evidence="1">
    <name type="scientific">Klebsiella pneumoniae</name>
    <dbReference type="NCBI Taxonomy" id="573"/>
    <lineage>
        <taxon>Bacteria</taxon>
        <taxon>Pseudomonadati</taxon>
        <taxon>Pseudomonadota</taxon>
        <taxon>Gammaproteobacteria</taxon>
        <taxon>Enterobacterales</taxon>
        <taxon>Enterobacteriaceae</taxon>
        <taxon>Klebsiella/Raoultella group</taxon>
        <taxon>Klebsiella</taxon>
        <taxon>Klebsiella pneumoniae complex</taxon>
    </lineage>
</organism>
<sequence>MRSFFSARNLLPVNEKTTRQGGFSKVQQTGKFLNRGNSLVRDMSPNLSFQCSRSQATTSRTLRNISRTFQLPVAAASGDLSCLSGLDPREQLPEQAQQ</sequence>
<dbReference type="AlphaFoldDB" id="A0A6M6A3H1"/>
<evidence type="ECO:0000313" key="1">
    <source>
        <dbReference type="EMBL" id="QJX12941.1"/>
    </source>
</evidence>
<protein>
    <submittedName>
        <fullName evidence="1">Uncharacterized protein</fullName>
    </submittedName>
</protein>
<dbReference type="EMBL" id="MN543580">
    <property type="protein sequence ID" value="QJX12941.1"/>
    <property type="molecule type" value="Genomic_DNA"/>
</dbReference>
<geneLocation type="plasmid" evidence="1">
    <name>pPM48_125</name>
</geneLocation>
<keyword evidence="1" id="KW-0614">Plasmid</keyword>
<accession>A0A6M6A3H1</accession>
<reference evidence="1" key="1">
    <citation type="submission" date="2019-10" db="EMBL/GenBank/DDBJ databases">
        <title>Tracking microevolution events of conjugative virulence plasmid p15WZ-82_Vir during transmission.</title>
        <authorList>
            <person name="Yang X."/>
        </authorList>
    </citation>
    <scope>NUCLEOTIDE SEQUENCE</scope>
    <source>
        <strain evidence="1">PM48</strain>
        <strain evidence="2">PM48TC</strain>
        <plasmid evidence="1">pPM48_125</plasmid>
        <plasmid evidence="2">pPM48TC_125</plasmid>
    </source>
</reference>
<geneLocation type="plasmid" evidence="2">
    <name>pPM48TC_125</name>
</geneLocation>
<dbReference type="EMBL" id="MN543583">
    <property type="protein sequence ID" value="QJX13553.1"/>
    <property type="molecule type" value="Genomic_DNA"/>
</dbReference>